<dbReference type="InterPro" id="IPR002891">
    <property type="entry name" value="APS"/>
</dbReference>
<feature type="binding site" evidence="13">
    <location>
        <begin position="32"/>
        <end position="39"/>
    </location>
    <ligand>
        <name>ATP</name>
        <dbReference type="ChEBI" id="CHEBI:30616"/>
    </ligand>
</feature>
<dbReference type="AlphaFoldDB" id="A0A1M5KLP4"/>
<evidence type="ECO:0000256" key="6">
    <source>
        <dbReference type="ARBA" id="ARBA00022679"/>
    </source>
</evidence>
<protein>
    <recommendedName>
        <fullName evidence="5 13">Adenylyl-sulfate kinase</fullName>
        <ecNumber evidence="5 13">2.7.1.25</ecNumber>
    </recommendedName>
    <alternativeName>
        <fullName evidence="11 13">APS kinase</fullName>
    </alternativeName>
    <alternativeName>
        <fullName evidence="12 13">ATP adenosine-5'-phosphosulfate 3'-phosphotransferase</fullName>
    </alternativeName>
    <alternativeName>
        <fullName evidence="10 13">Adenosine-5'-phosphosulfate kinase</fullName>
    </alternativeName>
</protein>
<accession>A0A1M5KLP4</accession>
<dbReference type="SUPFAM" id="SSF52540">
    <property type="entry name" value="P-loop containing nucleoside triphosphate hydrolases"/>
    <property type="match status" value="1"/>
</dbReference>
<dbReference type="Pfam" id="PF01583">
    <property type="entry name" value="APS_kinase"/>
    <property type="match status" value="1"/>
</dbReference>
<evidence type="ECO:0000256" key="3">
    <source>
        <dbReference type="ARBA" id="ARBA00004806"/>
    </source>
</evidence>
<keyword evidence="8 13" id="KW-0418">Kinase</keyword>
<gene>
    <name evidence="13" type="primary">cysC</name>
    <name evidence="16" type="ORF">SAMN02744645_0556</name>
</gene>
<evidence type="ECO:0000256" key="8">
    <source>
        <dbReference type="ARBA" id="ARBA00022777"/>
    </source>
</evidence>
<dbReference type="Proteomes" id="UP000184000">
    <property type="component" value="Unassembled WGS sequence"/>
</dbReference>
<dbReference type="GeneID" id="98639683"/>
<keyword evidence="7 13" id="KW-0547">Nucleotide-binding</keyword>
<dbReference type="CDD" id="cd02027">
    <property type="entry name" value="APSK"/>
    <property type="match status" value="1"/>
</dbReference>
<feature type="active site" description="Phosphoserine intermediate" evidence="13">
    <location>
        <position position="106"/>
    </location>
</feature>
<evidence type="ECO:0000256" key="1">
    <source>
        <dbReference type="ARBA" id="ARBA00001823"/>
    </source>
</evidence>
<dbReference type="NCBIfam" id="NF003013">
    <property type="entry name" value="PRK03846.1"/>
    <property type="match status" value="1"/>
</dbReference>
<organism evidence="16 17">
    <name type="scientific">Stutzerimonas xanthomarina DSM 18231</name>
    <dbReference type="NCBI Taxonomy" id="1403346"/>
    <lineage>
        <taxon>Bacteria</taxon>
        <taxon>Pseudomonadati</taxon>
        <taxon>Pseudomonadota</taxon>
        <taxon>Gammaproteobacteria</taxon>
        <taxon>Pseudomonadales</taxon>
        <taxon>Pseudomonadaceae</taxon>
        <taxon>Stutzerimonas</taxon>
    </lineage>
</organism>
<comment type="similarity">
    <text evidence="4 13 14">Belongs to the APS kinase family.</text>
</comment>
<dbReference type="PANTHER" id="PTHR11055">
    <property type="entry name" value="BIFUNCTIONAL 3'-PHOSPHOADENOSINE 5'-PHOSPHOSULFATE SYNTHASE"/>
    <property type="match status" value="1"/>
</dbReference>
<evidence type="ECO:0000256" key="13">
    <source>
        <dbReference type="HAMAP-Rule" id="MF_00065"/>
    </source>
</evidence>
<feature type="domain" description="APS kinase" evidence="15">
    <location>
        <begin position="25"/>
        <end position="174"/>
    </location>
</feature>
<evidence type="ECO:0000313" key="16">
    <source>
        <dbReference type="EMBL" id="SHG53762.1"/>
    </source>
</evidence>
<keyword evidence="9 13" id="KW-0067">ATP-binding</keyword>
<evidence type="ECO:0000256" key="5">
    <source>
        <dbReference type="ARBA" id="ARBA00012121"/>
    </source>
</evidence>
<reference evidence="16 17" key="1">
    <citation type="submission" date="2016-11" db="EMBL/GenBank/DDBJ databases">
        <authorList>
            <person name="Jaros S."/>
            <person name="Januszkiewicz K."/>
            <person name="Wedrychowicz H."/>
        </authorList>
    </citation>
    <scope>NUCLEOTIDE SEQUENCE [LARGE SCALE GENOMIC DNA]</scope>
    <source>
        <strain evidence="16 17">DSM 18231</strain>
    </source>
</reference>
<dbReference type="GO" id="GO:0004020">
    <property type="term" value="F:adenylylsulfate kinase activity"/>
    <property type="evidence" value="ECO:0007669"/>
    <property type="project" value="UniProtKB-UniRule"/>
</dbReference>
<comment type="catalytic activity">
    <reaction evidence="1 13 14">
        <text>adenosine 5'-phosphosulfate + ATP = 3'-phosphoadenylyl sulfate + ADP + H(+)</text>
        <dbReference type="Rhea" id="RHEA:24152"/>
        <dbReference type="ChEBI" id="CHEBI:15378"/>
        <dbReference type="ChEBI" id="CHEBI:30616"/>
        <dbReference type="ChEBI" id="CHEBI:58243"/>
        <dbReference type="ChEBI" id="CHEBI:58339"/>
        <dbReference type="ChEBI" id="CHEBI:456216"/>
        <dbReference type="EC" id="2.7.1.25"/>
    </reaction>
</comment>
<dbReference type="RefSeq" id="WP_143164608.1">
    <property type="nucleotide sequence ID" value="NZ_FQXA01000001.1"/>
</dbReference>
<keyword evidence="6 13" id="KW-0808">Transferase</keyword>
<dbReference type="HAMAP" id="MF_00065">
    <property type="entry name" value="Adenylyl_sulf_kinase"/>
    <property type="match status" value="1"/>
</dbReference>
<comment type="function">
    <text evidence="2 13 14">Catalyzes the synthesis of activated sulfate.</text>
</comment>
<evidence type="ECO:0000256" key="10">
    <source>
        <dbReference type="ARBA" id="ARBA00029724"/>
    </source>
</evidence>
<dbReference type="EMBL" id="FQXA01000001">
    <property type="protein sequence ID" value="SHG53762.1"/>
    <property type="molecule type" value="Genomic_DNA"/>
</dbReference>
<dbReference type="Gene3D" id="3.40.50.300">
    <property type="entry name" value="P-loop containing nucleotide triphosphate hydrolases"/>
    <property type="match status" value="1"/>
</dbReference>
<proteinExistence type="inferred from homology"/>
<keyword evidence="13" id="KW-0597">Phosphoprotein</keyword>
<dbReference type="InterPro" id="IPR027417">
    <property type="entry name" value="P-loop_NTPase"/>
</dbReference>
<comment type="pathway">
    <text evidence="3 13 14">Sulfur metabolism; hydrogen sulfide biosynthesis; sulfite from sulfate: step 2/3.</text>
</comment>
<dbReference type="PANTHER" id="PTHR11055:SF1">
    <property type="entry name" value="PAPS SYNTHETASE, ISOFORM D"/>
    <property type="match status" value="1"/>
</dbReference>
<dbReference type="UniPathway" id="UPA00140">
    <property type="reaction ID" value="UER00205"/>
</dbReference>
<evidence type="ECO:0000256" key="9">
    <source>
        <dbReference type="ARBA" id="ARBA00022840"/>
    </source>
</evidence>
<evidence type="ECO:0000256" key="7">
    <source>
        <dbReference type="ARBA" id="ARBA00022741"/>
    </source>
</evidence>
<dbReference type="EC" id="2.7.1.25" evidence="5 13"/>
<dbReference type="GO" id="GO:0005524">
    <property type="term" value="F:ATP binding"/>
    <property type="evidence" value="ECO:0007669"/>
    <property type="project" value="UniProtKB-UniRule"/>
</dbReference>
<name>A0A1M5KLP4_9GAMM</name>
<dbReference type="GO" id="GO:0000103">
    <property type="term" value="P:sulfate assimilation"/>
    <property type="evidence" value="ECO:0007669"/>
    <property type="project" value="UniProtKB-UniRule"/>
</dbReference>
<sequence length="197" mass="21805">MTDNLRWHGSHISHDHRCQLLRQRPLTVWFTGLSGAGKSTLAFELERRLVASGRAAYVLDGDNIRHGLCADLGFSAEARAENIRRVAEVAKLFNDAGMLSICSLISPFLSDRALARRVVGDDRYFEVYVSTPLVECERRDVKGLYAKARAGELENFTGVSMPYEVPIAPNCSVDTSVMSVDKGVDHILSCLMECISI</sequence>
<dbReference type="InterPro" id="IPR059117">
    <property type="entry name" value="APS_kinase_dom"/>
</dbReference>
<evidence type="ECO:0000256" key="12">
    <source>
        <dbReference type="ARBA" id="ARBA00031464"/>
    </source>
</evidence>
<evidence type="ECO:0000259" key="15">
    <source>
        <dbReference type="Pfam" id="PF01583"/>
    </source>
</evidence>
<evidence type="ECO:0000256" key="4">
    <source>
        <dbReference type="ARBA" id="ARBA00007008"/>
    </source>
</evidence>
<dbReference type="NCBIfam" id="TIGR00455">
    <property type="entry name" value="apsK"/>
    <property type="match status" value="1"/>
</dbReference>
<evidence type="ECO:0000313" key="17">
    <source>
        <dbReference type="Proteomes" id="UP000184000"/>
    </source>
</evidence>
<dbReference type="GO" id="GO:0070814">
    <property type="term" value="P:hydrogen sulfide biosynthetic process"/>
    <property type="evidence" value="ECO:0007669"/>
    <property type="project" value="UniProtKB-UniRule"/>
</dbReference>
<evidence type="ECO:0000256" key="2">
    <source>
        <dbReference type="ARBA" id="ARBA00002632"/>
    </source>
</evidence>
<evidence type="ECO:0000256" key="14">
    <source>
        <dbReference type="RuleBase" id="RU004347"/>
    </source>
</evidence>
<evidence type="ECO:0000256" key="11">
    <source>
        <dbReference type="ARBA" id="ARBA00031393"/>
    </source>
</evidence>